<name>A0A5J9UZT4_9POAL</name>
<evidence type="ECO:0000313" key="8">
    <source>
        <dbReference type="EMBL" id="TVU29443.1"/>
    </source>
</evidence>
<dbReference type="Gramene" id="TVU29443">
    <property type="protein sequence ID" value="TVU29443"/>
    <property type="gene ID" value="EJB05_21008"/>
</dbReference>
<dbReference type="PANTHER" id="PTHR33059:SF84">
    <property type="entry name" value="FCS-LIKE ZINC FINGER 15"/>
    <property type="match status" value="1"/>
</dbReference>
<evidence type="ECO:0000256" key="4">
    <source>
        <dbReference type="ARBA" id="ARBA00022723"/>
    </source>
</evidence>
<evidence type="ECO:0000256" key="3">
    <source>
        <dbReference type="ARBA" id="ARBA00022490"/>
    </source>
</evidence>
<dbReference type="AlphaFoldDB" id="A0A5J9UZT4"/>
<evidence type="ECO:0000256" key="1">
    <source>
        <dbReference type="ARBA" id="ARBA00004496"/>
    </source>
</evidence>
<accession>A0A5J9UZT4</accession>
<dbReference type="OrthoDB" id="1926521at2759"/>
<dbReference type="Proteomes" id="UP000324897">
    <property type="component" value="Chromosome 1"/>
</dbReference>
<comment type="subcellular location">
    <subcellularLocation>
        <location evidence="1">Cytoplasm</location>
    </subcellularLocation>
</comment>
<dbReference type="GO" id="GO:0005737">
    <property type="term" value="C:cytoplasm"/>
    <property type="evidence" value="ECO:0007669"/>
    <property type="project" value="UniProtKB-SubCell"/>
</dbReference>
<evidence type="ECO:0000313" key="9">
    <source>
        <dbReference type="Proteomes" id="UP000324897"/>
    </source>
</evidence>
<evidence type="ECO:0000259" key="6">
    <source>
        <dbReference type="PROSITE" id="PS51795"/>
    </source>
</evidence>
<dbReference type="EMBL" id="RWGY01000011">
    <property type="protein sequence ID" value="TVU29443.1"/>
    <property type="molecule type" value="Genomic_DNA"/>
</dbReference>
<comment type="caution">
    <text evidence="7">The sequence shown here is derived from an EMBL/GenBank/DDBJ whole genome shotgun (WGS) entry which is preliminary data.</text>
</comment>
<reference evidence="7 9" key="1">
    <citation type="journal article" date="2019" name="Sci. Rep.">
        <title>A high-quality genome of Eragrostis curvula grass provides insights into Poaceae evolution and supports new strategies to enhance forage quality.</title>
        <authorList>
            <person name="Carballo J."/>
            <person name="Santos B.A.C.M."/>
            <person name="Zappacosta D."/>
            <person name="Garbus I."/>
            <person name="Selva J.P."/>
            <person name="Gallo C.A."/>
            <person name="Diaz A."/>
            <person name="Albertini E."/>
            <person name="Caccamo M."/>
            <person name="Echenique V."/>
        </authorList>
    </citation>
    <scope>NUCLEOTIDE SEQUENCE [LARGE SCALE GENOMIC DNA]</scope>
    <source>
        <strain evidence="9">cv. Victoria</strain>
        <tissue evidence="7">Leaf</tissue>
    </source>
</reference>
<feature type="domain" description="FLZ-type" evidence="6">
    <location>
        <begin position="42"/>
        <end position="86"/>
    </location>
</feature>
<dbReference type="InterPro" id="IPR007650">
    <property type="entry name" value="Zf-FLZ_dom"/>
</dbReference>
<keyword evidence="4" id="KW-0479">Metal-binding</keyword>
<sequence>MAGLSVLLETHNKNHPGKPRIVSKATLHSHGAKLQPATAASSFLQRCSLCHKELAADRDIYMYRGDTAFCSVECRRRQMFMDEDAGGVSSCAKGASAVRGSRPTGGGGFFAY</sequence>
<keyword evidence="9" id="KW-1185">Reference proteome</keyword>
<dbReference type="GO" id="GO:0046872">
    <property type="term" value="F:metal ion binding"/>
    <property type="evidence" value="ECO:0007669"/>
    <property type="project" value="UniProtKB-KW"/>
</dbReference>
<protein>
    <recommendedName>
        <fullName evidence="6">FLZ-type domain-containing protein</fullName>
    </recommendedName>
</protein>
<evidence type="ECO:0000256" key="5">
    <source>
        <dbReference type="PROSITE-ProRule" id="PRU01131"/>
    </source>
</evidence>
<organism evidence="7 9">
    <name type="scientific">Eragrostis curvula</name>
    <name type="common">weeping love grass</name>
    <dbReference type="NCBI Taxonomy" id="38414"/>
    <lineage>
        <taxon>Eukaryota</taxon>
        <taxon>Viridiplantae</taxon>
        <taxon>Streptophyta</taxon>
        <taxon>Embryophyta</taxon>
        <taxon>Tracheophyta</taxon>
        <taxon>Spermatophyta</taxon>
        <taxon>Magnoliopsida</taxon>
        <taxon>Liliopsida</taxon>
        <taxon>Poales</taxon>
        <taxon>Poaceae</taxon>
        <taxon>PACMAD clade</taxon>
        <taxon>Chloridoideae</taxon>
        <taxon>Eragrostideae</taxon>
        <taxon>Eragrostidinae</taxon>
        <taxon>Eragrostis</taxon>
    </lineage>
</organism>
<dbReference type="EMBL" id="RWGY01000011">
    <property type="protein sequence ID" value="TVU29442.1"/>
    <property type="molecule type" value="Genomic_DNA"/>
</dbReference>
<dbReference type="PROSITE" id="PS51795">
    <property type="entry name" value="ZF_FLZ"/>
    <property type="match status" value="1"/>
</dbReference>
<evidence type="ECO:0000256" key="2">
    <source>
        <dbReference type="ARBA" id="ARBA00009374"/>
    </source>
</evidence>
<comment type="similarity">
    <text evidence="2">Belongs to the FLZ family.</text>
</comment>
<dbReference type="Pfam" id="PF04570">
    <property type="entry name" value="zf-FLZ"/>
    <property type="match status" value="1"/>
</dbReference>
<dbReference type="PANTHER" id="PTHR33059">
    <property type="entry name" value="FCS-LIKE ZINC FINGER 5"/>
    <property type="match status" value="1"/>
</dbReference>
<feature type="zinc finger region" description="FLZ-type" evidence="5">
    <location>
        <begin position="42"/>
        <end position="86"/>
    </location>
</feature>
<dbReference type="Gramene" id="TVU29442">
    <property type="protein sequence ID" value="TVU29442"/>
    <property type="gene ID" value="EJB05_21007"/>
</dbReference>
<keyword evidence="3" id="KW-0963">Cytoplasm</keyword>
<evidence type="ECO:0000313" key="7">
    <source>
        <dbReference type="EMBL" id="TVU29442.1"/>
    </source>
</evidence>
<gene>
    <name evidence="7" type="ORF">EJB05_21007</name>
    <name evidence="8" type="ORF">EJB05_21008</name>
</gene>
<proteinExistence type="inferred from homology"/>